<name>A0AAV3NN83_LITER</name>
<protein>
    <submittedName>
        <fullName evidence="2">Uncharacterized protein</fullName>
    </submittedName>
</protein>
<organism evidence="2 3">
    <name type="scientific">Lithospermum erythrorhizon</name>
    <name type="common">Purple gromwell</name>
    <name type="synonym">Lithospermum officinale var. erythrorhizon</name>
    <dbReference type="NCBI Taxonomy" id="34254"/>
    <lineage>
        <taxon>Eukaryota</taxon>
        <taxon>Viridiplantae</taxon>
        <taxon>Streptophyta</taxon>
        <taxon>Embryophyta</taxon>
        <taxon>Tracheophyta</taxon>
        <taxon>Spermatophyta</taxon>
        <taxon>Magnoliopsida</taxon>
        <taxon>eudicotyledons</taxon>
        <taxon>Gunneridae</taxon>
        <taxon>Pentapetalae</taxon>
        <taxon>asterids</taxon>
        <taxon>lamiids</taxon>
        <taxon>Boraginales</taxon>
        <taxon>Boraginaceae</taxon>
        <taxon>Boraginoideae</taxon>
        <taxon>Lithospermeae</taxon>
        <taxon>Lithospermum</taxon>
    </lineage>
</organism>
<comment type="caution">
    <text evidence="2">The sequence shown here is derived from an EMBL/GenBank/DDBJ whole genome shotgun (WGS) entry which is preliminary data.</text>
</comment>
<evidence type="ECO:0000313" key="3">
    <source>
        <dbReference type="Proteomes" id="UP001454036"/>
    </source>
</evidence>
<keyword evidence="3" id="KW-1185">Reference proteome</keyword>
<dbReference type="EMBL" id="BAABME010000193">
    <property type="protein sequence ID" value="GAA0140551.1"/>
    <property type="molecule type" value="Genomic_DNA"/>
</dbReference>
<accession>A0AAV3NN83</accession>
<evidence type="ECO:0000313" key="2">
    <source>
        <dbReference type="EMBL" id="GAA0140551.1"/>
    </source>
</evidence>
<feature type="region of interest" description="Disordered" evidence="1">
    <location>
        <begin position="22"/>
        <end position="52"/>
    </location>
</feature>
<reference evidence="2 3" key="1">
    <citation type="submission" date="2024-01" db="EMBL/GenBank/DDBJ databases">
        <title>The complete chloroplast genome sequence of Lithospermum erythrorhizon: insights into the phylogenetic relationship among Boraginaceae species and the maternal lineages of purple gromwells.</title>
        <authorList>
            <person name="Okada T."/>
            <person name="Watanabe K."/>
        </authorList>
    </citation>
    <scope>NUCLEOTIDE SEQUENCE [LARGE SCALE GENOMIC DNA]</scope>
</reference>
<dbReference type="Proteomes" id="UP001454036">
    <property type="component" value="Unassembled WGS sequence"/>
</dbReference>
<dbReference type="AlphaFoldDB" id="A0AAV3NN83"/>
<sequence>MRSLNRSYSGKVFRWEKVIMASTSPSRERSPSPTYASSTKLTPGRTPSHEYTPAATDHYVYRYRWVALCGRLRGKPVSQLRDMEYEIF</sequence>
<evidence type="ECO:0000256" key="1">
    <source>
        <dbReference type="SAM" id="MobiDB-lite"/>
    </source>
</evidence>
<gene>
    <name evidence="2" type="ORF">LIER_01872</name>
</gene>
<proteinExistence type="predicted"/>